<keyword evidence="3" id="KW-0238">DNA-binding</keyword>
<dbReference type="AlphaFoldDB" id="A0A270B9W3"/>
<protein>
    <recommendedName>
        <fullName evidence="4">Type I restriction modification DNA specificity domain-containing protein</fullName>
    </recommendedName>
</protein>
<name>A0A270B9W3_9PROT</name>
<dbReference type="GO" id="GO:0003677">
    <property type="term" value="F:DNA binding"/>
    <property type="evidence" value="ECO:0007669"/>
    <property type="project" value="UniProtKB-KW"/>
</dbReference>
<evidence type="ECO:0000256" key="3">
    <source>
        <dbReference type="ARBA" id="ARBA00023125"/>
    </source>
</evidence>
<organism evidence="5 6">
    <name type="scientific">Acetobacter syzygii</name>
    <dbReference type="NCBI Taxonomy" id="146476"/>
    <lineage>
        <taxon>Bacteria</taxon>
        <taxon>Pseudomonadati</taxon>
        <taxon>Pseudomonadota</taxon>
        <taxon>Alphaproteobacteria</taxon>
        <taxon>Acetobacterales</taxon>
        <taxon>Acetobacteraceae</taxon>
        <taxon>Acetobacter</taxon>
    </lineage>
</organism>
<evidence type="ECO:0000256" key="2">
    <source>
        <dbReference type="ARBA" id="ARBA00022747"/>
    </source>
</evidence>
<keyword evidence="2" id="KW-0680">Restriction system</keyword>
<dbReference type="STRING" id="1231343.Absy_018_014"/>
<evidence type="ECO:0000313" key="5">
    <source>
        <dbReference type="EMBL" id="PAL20966.1"/>
    </source>
</evidence>
<evidence type="ECO:0000259" key="4">
    <source>
        <dbReference type="Pfam" id="PF01420"/>
    </source>
</evidence>
<dbReference type="PANTHER" id="PTHR30408">
    <property type="entry name" value="TYPE-1 RESTRICTION ENZYME ECOKI SPECIFICITY PROTEIN"/>
    <property type="match status" value="1"/>
</dbReference>
<dbReference type="EMBL" id="NDFP01000016">
    <property type="protein sequence ID" value="PAL20966.1"/>
    <property type="molecule type" value="Genomic_DNA"/>
</dbReference>
<dbReference type="CDD" id="cd17248">
    <property type="entry name" value="RMtype1_S_AmiI-TRD2-CR2_like"/>
    <property type="match status" value="1"/>
</dbReference>
<reference evidence="5 6" key="1">
    <citation type="submission" date="2017-04" db="EMBL/GenBank/DDBJ databases">
        <title>Kefir bacterial isolates.</title>
        <authorList>
            <person name="Kim Y."/>
            <person name="Blasche S."/>
            <person name="Patil K.R."/>
        </authorList>
    </citation>
    <scope>NUCLEOTIDE SEQUENCE [LARGE SCALE GENOMIC DNA]</scope>
    <source>
        <strain evidence="5 6">KR-2</strain>
    </source>
</reference>
<evidence type="ECO:0000313" key="6">
    <source>
        <dbReference type="Proteomes" id="UP000216033"/>
    </source>
</evidence>
<comment type="similarity">
    <text evidence="1">Belongs to the type-I restriction system S methylase family.</text>
</comment>
<dbReference type="PANTHER" id="PTHR30408:SF12">
    <property type="entry name" value="TYPE I RESTRICTION ENZYME MJAVIII SPECIFICITY SUBUNIT"/>
    <property type="match status" value="1"/>
</dbReference>
<keyword evidence="6" id="KW-1185">Reference proteome</keyword>
<gene>
    <name evidence="5" type="ORF">B9K05_12280</name>
</gene>
<feature type="domain" description="Type I restriction modification DNA specificity" evidence="4">
    <location>
        <begin position="14"/>
        <end position="182"/>
    </location>
</feature>
<dbReference type="Gene3D" id="1.10.287.1120">
    <property type="entry name" value="Bipartite methylase S protein"/>
    <property type="match status" value="1"/>
</dbReference>
<dbReference type="Proteomes" id="UP000216033">
    <property type="component" value="Unassembled WGS sequence"/>
</dbReference>
<feature type="domain" description="Type I restriction modification DNA specificity" evidence="4">
    <location>
        <begin position="233"/>
        <end position="402"/>
    </location>
</feature>
<proteinExistence type="inferred from homology"/>
<dbReference type="InterPro" id="IPR044946">
    <property type="entry name" value="Restrct_endonuc_typeI_TRD_sf"/>
</dbReference>
<dbReference type="Pfam" id="PF01420">
    <property type="entry name" value="Methylase_S"/>
    <property type="match status" value="2"/>
</dbReference>
<dbReference type="Gene3D" id="3.90.220.20">
    <property type="entry name" value="DNA methylase specificity domains"/>
    <property type="match status" value="2"/>
</dbReference>
<dbReference type="OrthoDB" id="512700at2"/>
<dbReference type="InterPro" id="IPR000055">
    <property type="entry name" value="Restrct_endonuc_typeI_TRD"/>
</dbReference>
<accession>A0A270B9W3</accession>
<evidence type="ECO:0000256" key="1">
    <source>
        <dbReference type="ARBA" id="ARBA00010923"/>
    </source>
</evidence>
<comment type="caution">
    <text evidence="5">The sequence shown here is derived from an EMBL/GenBank/DDBJ whole genome shotgun (WGS) entry which is preliminary data.</text>
</comment>
<sequence length="443" mass="49623">MPFSRRWVMSVKVPKGWTAVRFGDAMRLEGRREPIDPSRSYKLLGVRWYGNGAFLREERIGQGLSAHHIYRVQPGDVIYNRLFAWKGSFGLVGDDLADCYVSNEFPLFSARLDRVDPQFLLRVLQHPRTSERADAFSTGTTSISRNRLSEDDFLHFPLVLPPLAEQRAIAKVLGTVEEAIAKIEALIVALVDSKHATMRELLTRGVRREKAPMKRLPARWVLGRVAEGITHIPADWDLVTLTKVAKLESGHTPDRKEPTYWDGNIPWISLQDADALTKVTISESAEAIGALGLANSSARMLPVGTVVLQRTANVGLASVMGREMCTSQHFANWICGNKLDPYYLQQVFRHMSREWERLVAGSVLPDIYMGTFKALQILLPPLAEQKKIGEVGVAFDLRIEEERSTLTALSENRKALAQELLSGRVRLPDSMIAHHRDKAGQAA</sequence>
<dbReference type="SUPFAM" id="SSF116734">
    <property type="entry name" value="DNA methylase specificity domain"/>
    <property type="match status" value="2"/>
</dbReference>
<dbReference type="GO" id="GO:0009307">
    <property type="term" value="P:DNA restriction-modification system"/>
    <property type="evidence" value="ECO:0007669"/>
    <property type="project" value="UniProtKB-KW"/>
</dbReference>
<dbReference type="InterPro" id="IPR052021">
    <property type="entry name" value="Type-I_RS_S_subunit"/>
</dbReference>